<keyword evidence="2" id="KW-1185">Reference proteome</keyword>
<accession>A0A7Z8KSS3</accession>
<dbReference type="Proteomes" id="UP000319335">
    <property type="component" value="Unassembled WGS sequence"/>
</dbReference>
<proteinExistence type="predicted"/>
<gene>
    <name evidence="1" type="ORF">FKV42_01980</name>
</gene>
<dbReference type="InterPro" id="IPR021734">
    <property type="entry name" value="DUF3303"/>
</dbReference>
<reference evidence="1 2" key="1">
    <citation type="submission" date="2019-06" db="EMBL/GenBank/DDBJ databases">
        <title>Draft genome sequence of Methanolobus vulcani B1d.</title>
        <authorList>
            <person name="Creighbaum A.J."/>
            <person name="Ticak T."/>
            <person name="Hariraju D."/>
            <person name="Arivett B.A."/>
            <person name="Ferguson D.J.Jr."/>
        </authorList>
    </citation>
    <scope>NUCLEOTIDE SEQUENCE [LARGE SCALE GENOMIC DNA]</scope>
    <source>
        <strain evidence="1 2">B1d</strain>
    </source>
</reference>
<dbReference type="EMBL" id="VIAQ01000006">
    <property type="protein sequence ID" value="TQD28450.1"/>
    <property type="molecule type" value="Genomic_DNA"/>
</dbReference>
<dbReference type="AlphaFoldDB" id="A0A7Z8KSS3"/>
<protein>
    <submittedName>
        <fullName evidence="1">DUF3303 domain-containing protein</fullName>
    </submittedName>
</protein>
<dbReference type="RefSeq" id="WP_154808556.1">
    <property type="nucleotide sequence ID" value="NZ_VIAQ01000006.1"/>
</dbReference>
<dbReference type="Pfam" id="PF11746">
    <property type="entry name" value="DUF3303"/>
    <property type="match status" value="1"/>
</dbReference>
<evidence type="ECO:0000313" key="2">
    <source>
        <dbReference type="Proteomes" id="UP000319335"/>
    </source>
</evidence>
<organism evidence="1 2">
    <name type="scientific">Methanolobus vulcani</name>
    <dbReference type="NCBI Taxonomy" id="38026"/>
    <lineage>
        <taxon>Archaea</taxon>
        <taxon>Methanobacteriati</taxon>
        <taxon>Methanobacteriota</taxon>
        <taxon>Stenosarchaea group</taxon>
        <taxon>Methanomicrobia</taxon>
        <taxon>Methanosarcinales</taxon>
        <taxon>Methanosarcinaceae</taxon>
        <taxon>Methanolobus</taxon>
    </lineage>
</organism>
<comment type="caution">
    <text evidence="1">The sequence shown here is derived from an EMBL/GenBank/DDBJ whole genome shotgun (WGS) entry which is preliminary data.</text>
</comment>
<dbReference type="OrthoDB" id="104545at2157"/>
<sequence length="94" mass="11273">MRFMDICTWDIKDNQEVHSRYETWEYPKGYNVISEWFDISSCRVFIVYELENAEAYARSAFPFRDIMKLETIPIMTPQEAIEIGEKMEEEMSKA</sequence>
<name>A0A7Z8KSS3_9EURY</name>
<evidence type="ECO:0000313" key="1">
    <source>
        <dbReference type="EMBL" id="TQD28450.1"/>
    </source>
</evidence>